<keyword evidence="6 9" id="KW-0694">RNA-binding</keyword>
<dbReference type="EMBL" id="HG937693">
    <property type="protein sequence ID" value="CDP34637.1"/>
    <property type="molecule type" value="Genomic_DNA"/>
</dbReference>
<dbReference type="SMART" id="SM00360">
    <property type="entry name" value="RRM"/>
    <property type="match status" value="5"/>
</dbReference>
<dbReference type="Pfam" id="PF00076">
    <property type="entry name" value="RRM_1"/>
    <property type="match status" value="5"/>
</dbReference>
<reference evidence="13" key="2">
    <citation type="submission" date="2014-06" db="EMBL/GenBank/DDBJ databases">
        <title>The complete genome of Blastobotrys (Arxula) adeninivorans LS3 - a yeast of biotechnological interest.</title>
        <authorList>
            <person name="Kunze G."/>
            <person name="Gaillardin C."/>
            <person name="Czernicka M."/>
            <person name="Durrens P."/>
            <person name="Martin T."/>
            <person name="Boer E."/>
            <person name="Gabaldon T."/>
            <person name="Cruz J."/>
            <person name="Talla E."/>
            <person name="Marck C."/>
            <person name="Goffeau A."/>
            <person name="Barbe V."/>
            <person name="Baret P."/>
            <person name="Baronian K."/>
            <person name="Beier S."/>
            <person name="Bleykasten C."/>
            <person name="Bode R."/>
            <person name="Casaregola S."/>
            <person name="Despons L."/>
            <person name="Fairhead C."/>
            <person name="Giersberg M."/>
            <person name="Gierski P."/>
            <person name="Hahnel U."/>
            <person name="Hartmann A."/>
            <person name="Jankowska D."/>
            <person name="Jubin C."/>
            <person name="Jung P."/>
            <person name="Lafontaine I."/>
            <person name="Leh-Louis V."/>
            <person name="Lemaire M."/>
            <person name="Marcet-Houben M."/>
            <person name="Mascher M."/>
            <person name="Morel G."/>
            <person name="Richard G.-F."/>
            <person name="Riechen J."/>
            <person name="Sacerdot C."/>
            <person name="Sarkar A."/>
            <person name="Savel G."/>
            <person name="Schacherer J."/>
            <person name="Sherman D."/>
            <person name="Straub M.-L."/>
            <person name="Stein N."/>
            <person name="Thierry A."/>
            <person name="Trautwein-Schult A."/>
            <person name="Westhof E."/>
            <person name="Worch S."/>
            <person name="Dujon B."/>
            <person name="Souciet J.-L."/>
            <person name="Wincker P."/>
            <person name="Scholz U."/>
            <person name="Neuveglise N."/>
        </authorList>
    </citation>
    <scope>NUCLEOTIDE SEQUENCE</scope>
    <source>
        <strain evidence="13">LS3</strain>
    </source>
</reference>
<evidence type="ECO:0000256" key="4">
    <source>
        <dbReference type="ARBA" id="ARBA00022552"/>
    </source>
</evidence>
<feature type="domain" description="RRM" evidence="12">
    <location>
        <begin position="618"/>
        <end position="701"/>
    </location>
</feature>
<dbReference type="InterPro" id="IPR000504">
    <property type="entry name" value="RRM_dom"/>
</dbReference>
<evidence type="ECO:0000256" key="11">
    <source>
        <dbReference type="SAM" id="MobiDB-lite"/>
    </source>
</evidence>
<keyword evidence="4" id="KW-0698">rRNA processing</keyword>
<gene>
    <name evidence="13" type="ORF">GNLVRS02_ARAD1C17050g</name>
</gene>
<feature type="domain" description="RRM" evidence="12">
    <location>
        <begin position="2"/>
        <end position="83"/>
    </location>
</feature>
<accession>A0A060T6X4</accession>
<evidence type="ECO:0000256" key="3">
    <source>
        <dbReference type="ARBA" id="ARBA00013428"/>
    </source>
</evidence>
<dbReference type="FunFam" id="3.30.70.330:FF:000247">
    <property type="entry name" value="Multiple RNA-binding domain-containing protein 1"/>
    <property type="match status" value="1"/>
</dbReference>
<dbReference type="InterPro" id="IPR035979">
    <property type="entry name" value="RBD_domain_sf"/>
</dbReference>
<protein>
    <recommendedName>
        <fullName evidence="3">Multiple RNA-binding domain-containing protein 1</fullName>
    </recommendedName>
</protein>
<sequence length="836" mass="93485">MSRIIVKNLPPHVTEEKLRSHFSKVSGSTAAVTDVKLMKNHRGKFRGFGFIGYKSEDDAREAVKFFNSSFIGTSRISVEQAKVLGDSSLVPSSEKKEQRKDAARKRELKEEELVSRKRQKNDRDSKKASQPVEVEDDKFKEFLGVMNAGRAKRIWDNDDILPANSEAAATAKPATDPIPAPVIPEGESDDEYVEVAKPKDADSDEEEMMPLSDFSKKDAEGVSEEGSEQYDNEDKDEEKETESAPVSDFEWLQMHRKRIPERQEEEPDHDEKAGNDKVQEEPVQEKQQETEPAQPSEHELQVQQVMSSKRLFVRNLLYTTTEDELRQLFAPFGDLEEVHLVVDAKTAKSKGLAYVQYNNADDAVSAFEKLDGQIFQGRLLHLIPAKPKRTNHLDEFDLKDLPLKKQKELKKKFAAARQQFSWNSLYLNEDAVRETVANKLGISKSQLINAESSDAAVQQALAEASVINSVRQYFESKGVDLLSFNKKERSDRVILAKNLPYGTSSEELADMFGQYGEVSKLLMPPDGGIAIIVFKTDPQGRAAFTKLAFRRIKTSILYLEKGPKGLLEETSVDTASTDDTVTGSGEKVKEVGPSAKELLLEPKDKEEEDGSAEAGVHTSVFVKNLNFSTTSADLNKLFRSLDGFLVAHVRTKADAKDPNKKLSMGFGFADFSSRRAAETAIEALDGYVLDGHKLQLKISTRESSDTSSVAVPKKKSSKILIKNIPFETTKKDVRQLFGTFGQLRAVRVPKKFDKAARGFAFAEFVTAKDAENAMKALQGTHLLGRRLVMEFAHNDATDAEEEISRMEAKVRKQVTNETLAGLRLSGKRRMDLEEDE</sequence>
<feature type="compositionally biased region" description="Basic and acidic residues" evidence="11">
    <location>
        <begin position="269"/>
        <end position="289"/>
    </location>
</feature>
<feature type="domain" description="RRM" evidence="12">
    <location>
        <begin position="717"/>
        <end position="794"/>
    </location>
</feature>
<dbReference type="PhylomeDB" id="A0A060T6X4"/>
<keyword evidence="7" id="KW-0539">Nucleus</keyword>
<evidence type="ECO:0000256" key="9">
    <source>
        <dbReference type="PROSITE-ProRule" id="PRU00176"/>
    </source>
</evidence>
<comment type="similarity">
    <text evidence="2">Belongs to the RRM MRD1 family.</text>
</comment>
<keyword evidence="5" id="KW-0677">Repeat</keyword>
<dbReference type="AlphaFoldDB" id="A0A060T6X4"/>
<feature type="compositionally biased region" description="Basic and acidic residues" evidence="11">
    <location>
        <begin position="93"/>
        <end position="127"/>
    </location>
</feature>
<evidence type="ECO:0000256" key="10">
    <source>
        <dbReference type="SAM" id="Coils"/>
    </source>
</evidence>
<evidence type="ECO:0000256" key="2">
    <source>
        <dbReference type="ARBA" id="ARBA00008033"/>
    </source>
</evidence>
<organism evidence="13">
    <name type="scientific">Blastobotrys adeninivorans</name>
    <name type="common">Yeast</name>
    <name type="synonym">Arxula adeninivorans</name>
    <dbReference type="NCBI Taxonomy" id="409370"/>
    <lineage>
        <taxon>Eukaryota</taxon>
        <taxon>Fungi</taxon>
        <taxon>Dikarya</taxon>
        <taxon>Ascomycota</taxon>
        <taxon>Saccharomycotina</taxon>
        <taxon>Dipodascomycetes</taxon>
        <taxon>Dipodascales</taxon>
        <taxon>Trichomonascaceae</taxon>
        <taxon>Blastobotrys</taxon>
    </lineage>
</organism>
<feature type="domain" description="RRM" evidence="12">
    <location>
        <begin position="309"/>
        <end position="387"/>
    </location>
</feature>
<evidence type="ECO:0000256" key="7">
    <source>
        <dbReference type="ARBA" id="ARBA00023242"/>
    </source>
</evidence>
<dbReference type="SUPFAM" id="SSF54928">
    <property type="entry name" value="RNA-binding domain, RBD"/>
    <property type="match status" value="4"/>
</dbReference>
<dbReference type="PANTHER" id="PTHR48039:SF5">
    <property type="entry name" value="RNA-BINDING PROTEIN 28"/>
    <property type="match status" value="1"/>
</dbReference>
<dbReference type="Gene3D" id="3.30.70.330">
    <property type="match status" value="5"/>
</dbReference>
<proteinExistence type="inferred from homology"/>
<evidence type="ECO:0000259" key="12">
    <source>
        <dbReference type="PROSITE" id="PS50102"/>
    </source>
</evidence>
<dbReference type="GO" id="GO:0006364">
    <property type="term" value="P:rRNA processing"/>
    <property type="evidence" value="ECO:0007669"/>
    <property type="project" value="UniProtKB-KW"/>
</dbReference>
<evidence type="ECO:0000313" key="13">
    <source>
        <dbReference type="EMBL" id="CDP34637.1"/>
    </source>
</evidence>
<feature type="region of interest" description="Disordered" evidence="11">
    <location>
        <begin position="166"/>
        <end position="302"/>
    </location>
</feature>
<feature type="compositionally biased region" description="Acidic residues" evidence="11">
    <location>
        <begin position="221"/>
        <end position="240"/>
    </location>
</feature>
<dbReference type="CDD" id="cd12565">
    <property type="entry name" value="RRM1_MRD1"/>
    <property type="match status" value="1"/>
</dbReference>
<evidence type="ECO:0000256" key="6">
    <source>
        <dbReference type="ARBA" id="ARBA00022884"/>
    </source>
</evidence>
<dbReference type="PANTHER" id="PTHR48039">
    <property type="entry name" value="RNA-BINDING MOTIF PROTEIN 14B"/>
    <property type="match status" value="1"/>
</dbReference>
<evidence type="ECO:0000256" key="8">
    <source>
        <dbReference type="ARBA" id="ARBA00023274"/>
    </source>
</evidence>
<dbReference type="InterPro" id="IPR012677">
    <property type="entry name" value="Nucleotide-bd_a/b_plait_sf"/>
</dbReference>
<dbReference type="PROSITE" id="PS50102">
    <property type="entry name" value="RRM"/>
    <property type="match status" value="5"/>
</dbReference>
<dbReference type="CDD" id="cd12320">
    <property type="entry name" value="RRM6_RBM19_RRM5_MRD1"/>
    <property type="match status" value="1"/>
</dbReference>
<name>A0A060T6X4_BLAAD</name>
<keyword evidence="8" id="KW-0687">Ribonucleoprotein</keyword>
<reference evidence="13" key="1">
    <citation type="submission" date="2014-02" db="EMBL/GenBank/DDBJ databases">
        <authorList>
            <person name="Genoscope - CEA"/>
        </authorList>
    </citation>
    <scope>NUCLEOTIDE SEQUENCE</scope>
    <source>
        <strain evidence="13">LS3</strain>
    </source>
</reference>
<feature type="region of interest" description="Disordered" evidence="11">
    <location>
        <begin position="89"/>
        <end position="133"/>
    </location>
</feature>
<dbReference type="GO" id="GO:1990904">
    <property type="term" value="C:ribonucleoprotein complex"/>
    <property type="evidence" value="ECO:0007669"/>
    <property type="project" value="UniProtKB-KW"/>
</dbReference>
<comment type="subcellular location">
    <subcellularLocation>
        <location evidence="1">Nucleus</location>
    </subcellularLocation>
</comment>
<dbReference type="InterPro" id="IPR051945">
    <property type="entry name" value="RRM_MRD1_RNA_proc_ribogen"/>
</dbReference>
<evidence type="ECO:0000256" key="1">
    <source>
        <dbReference type="ARBA" id="ARBA00004123"/>
    </source>
</evidence>
<evidence type="ECO:0000256" key="5">
    <source>
        <dbReference type="ARBA" id="ARBA00022737"/>
    </source>
</evidence>
<feature type="domain" description="RRM" evidence="12">
    <location>
        <begin position="492"/>
        <end position="564"/>
    </location>
</feature>
<dbReference type="GO" id="GO:0005730">
    <property type="term" value="C:nucleolus"/>
    <property type="evidence" value="ECO:0007669"/>
    <property type="project" value="TreeGrafter"/>
</dbReference>
<dbReference type="GO" id="GO:0003729">
    <property type="term" value="F:mRNA binding"/>
    <property type="evidence" value="ECO:0007669"/>
    <property type="project" value="TreeGrafter"/>
</dbReference>
<feature type="coiled-coil region" evidence="10">
    <location>
        <begin position="789"/>
        <end position="816"/>
    </location>
</feature>
<keyword evidence="10" id="KW-0175">Coiled coil</keyword>